<evidence type="ECO:0000313" key="2">
    <source>
        <dbReference type="EMBL" id="KAF9523458.1"/>
    </source>
</evidence>
<comment type="caution">
    <text evidence="2">The sequence shown here is derived from an EMBL/GenBank/DDBJ whole genome shotgun (WGS) entry which is preliminary data.</text>
</comment>
<proteinExistence type="predicted"/>
<dbReference type="OrthoDB" id="2530523at2759"/>
<dbReference type="EMBL" id="MU157917">
    <property type="protein sequence ID" value="KAF9523458.1"/>
    <property type="molecule type" value="Genomic_DNA"/>
</dbReference>
<sequence length="309" mass="32489">MLHFESRSPQNLGWNPPEDGSFMHEQNPIASGSPVQDHSSPLSPVPEPVTTGPTLQHLNPHMALAEEKEAPLEIPQREEEEEDESAAMDNSQQASSYSSAPQPNADKQASSRSSTPLSEPPPDQDDDFLDTIPTSSSTNGAQSSMSSSTMLEHGASDLDMSLSMSGMLKDPSSSSSDGSGARGQSAVDKPNGNGIVAGSDAASEPRHSDGILSSTSKTMSGVNSSHNSSEISLSGVSSNSSVSLSPTHHQAHHNSHDSSFTPGTAPHTMGSTSQDPRALTVLELNADLFKICLFLQTKGMPTSDPRFQL</sequence>
<reference evidence="2" key="1">
    <citation type="submission" date="2020-11" db="EMBL/GenBank/DDBJ databases">
        <authorList>
            <consortium name="DOE Joint Genome Institute"/>
            <person name="Ahrendt S."/>
            <person name="Riley R."/>
            <person name="Andreopoulos W."/>
            <person name="Labutti K."/>
            <person name="Pangilinan J."/>
            <person name="Ruiz-Duenas F.J."/>
            <person name="Barrasa J.M."/>
            <person name="Sanchez-Garcia M."/>
            <person name="Camarero S."/>
            <person name="Miyauchi S."/>
            <person name="Serrano A."/>
            <person name="Linde D."/>
            <person name="Babiker R."/>
            <person name="Drula E."/>
            <person name="Ayuso-Fernandez I."/>
            <person name="Pacheco R."/>
            <person name="Padilla G."/>
            <person name="Ferreira P."/>
            <person name="Barriuso J."/>
            <person name="Kellner H."/>
            <person name="Castanera R."/>
            <person name="Alfaro M."/>
            <person name="Ramirez L."/>
            <person name="Pisabarro A.G."/>
            <person name="Kuo A."/>
            <person name="Tritt A."/>
            <person name="Lipzen A."/>
            <person name="He G."/>
            <person name="Yan M."/>
            <person name="Ng V."/>
            <person name="Cullen D."/>
            <person name="Martin F."/>
            <person name="Rosso M.-N."/>
            <person name="Henrissat B."/>
            <person name="Hibbett D."/>
            <person name="Martinez A.T."/>
            <person name="Grigoriev I.V."/>
        </authorList>
    </citation>
    <scope>NUCLEOTIDE SEQUENCE</scope>
    <source>
        <strain evidence="2">CBS 506.95</strain>
    </source>
</reference>
<feature type="compositionally biased region" description="Polar residues" evidence="1">
    <location>
        <begin position="132"/>
        <end position="150"/>
    </location>
</feature>
<keyword evidence="3" id="KW-1185">Reference proteome</keyword>
<accession>A0A9P6JJZ1</accession>
<name>A0A9P6JJZ1_9AGAR</name>
<feature type="compositionally biased region" description="Polar residues" evidence="1">
    <location>
        <begin position="107"/>
        <end position="117"/>
    </location>
</feature>
<evidence type="ECO:0000313" key="3">
    <source>
        <dbReference type="Proteomes" id="UP000807306"/>
    </source>
</evidence>
<gene>
    <name evidence="2" type="ORF">CPB83DRAFT_898777</name>
</gene>
<dbReference type="AlphaFoldDB" id="A0A9P6JJZ1"/>
<protein>
    <submittedName>
        <fullName evidence="2">Uncharacterized protein</fullName>
    </submittedName>
</protein>
<dbReference type="Proteomes" id="UP000807306">
    <property type="component" value="Unassembled WGS sequence"/>
</dbReference>
<feature type="compositionally biased region" description="Polar residues" evidence="1">
    <location>
        <begin position="28"/>
        <end position="42"/>
    </location>
</feature>
<feature type="compositionally biased region" description="Low complexity" evidence="1">
    <location>
        <begin position="90"/>
        <end position="105"/>
    </location>
</feature>
<feature type="compositionally biased region" description="Low complexity" evidence="1">
    <location>
        <begin position="220"/>
        <end position="245"/>
    </location>
</feature>
<feature type="compositionally biased region" description="Basic and acidic residues" evidence="1">
    <location>
        <begin position="64"/>
        <end position="77"/>
    </location>
</feature>
<evidence type="ECO:0000256" key="1">
    <source>
        <dbReference type="SAM" id="MobiDB-lite"/>
    </source>
</evidence>
<organism evidence="2 3">
    <name type="scientific">Crepidotus variabilis</name>
    <dbReference type="NCBI Taxonomy" id="179855"/>
    <lineage>
        <taxon>Eukaryota</taxon>
        <taxon>Fungi</taxon>
        <taxon>Dikarya</taxon>
        <taxon>Basidiomycota</taxon>
        <taxon>Agaricomycotina</taxon>
        <taxon>Agaricomycetes</taxon>
        <taxon>Agaricomycetidae</taxon>
        <taxon>Agaricales</taxon>
        <taxon>Agaricineae</taxon>
        <taxon>Crepidotaceae</taxon>
        <taxon>Crepidotus</taxon>
    </lineage>
</organism>
<feature type="compositionally biased region" description="Low complexity" evidence="1">
    <location>
        <begin position="157"/>
        <end position="185"/>
    </location>
</feature>
<feature type="region of interest" description="Disordered" evidence="1">
    <location>
        <begin position="1"/>
        <end position="274"/>
    </location>
</feature>